<evidence type="ECO:0000313" key="10">
    <source>
        <dbReference type="EMBL" id="ECV3152339.1"/>
    </source>
</evidence>
<dbReference type="EMBL" id="AALRRW010000020">
    <property type="protein sequence ID" value="EDC6721561.1"/>
    <property type="molecule type" value="Genomic_DNA"/>
</dbReference>
<dbReference type="EMBL" id="AALGFK010000027">
    <property type="protein sequence ID" value="ECY9608095.1"/>
    <property type="molecule type" value="Genomic_DNA"/>
</dbReference>
<dbReference type="EMBL" id="AAKSCW010000034">
    <property type="protein sequence ID" value="ECV3152339.1"/>
    <property type="molecule type" value="Genomic_DNA"/>
</dbReference>
<dbReference type="EMBL" id="AAKMKW010000048">
    <property type="protein sequence ID" value="ECT3328423.1"/>
    <property type="molecule type" value="Genomic_DNA"/>
</dbReference>
<feature type="transmembrane region" description="Helical" evidence="1">
    <location>
        <begin position="20"/>
        <end position="38"/>
    </location>
</feature>
<dbReference type="EMBL" id="DAAQUD010000019">
    <property type="protein sequence ID" value="HAE0882721.1"/>
    <property type="molecule type" value="Genomic_DNA"/>
</dbReference>
<evidence type="ECO:0000313" key="20">
    <source>
        <dbReference type="EMBL" id="EDG0898869.1"/>
    </source>
</evidence>
<dbReference type="EMBL" id="AAGJVW010000030">
    <property type="protein sequence ID" value="EBO8588741.1"/>
    <property type="molecule type" value="Genomic_DNA"/>
</dbReference>
<dbReference type="Proteomes" id="UP000322618">
    <property type="component" value="Unassembled WGS sequence"/>
</dbReference>
<evidence type="ECO:0000313" key="26">
    <source>
        <dbReference type="Proteomes" id="UP000322618"/>
    </source>
</evidence>
<keyword evidence="1" id="KW-0472">Membrane</keyword>
<feature type="transmembrane region" description="Helical" evidence="1">
    <location>
        <begin position="103"/>
        <end position="126"/>
    </location>
</feature>
<evidence type="ECO:0000313" key="16">
    <source>
        <dbReference type="EMBL" id="ECZ7805227.1"/>
    </source>
</evidence>
<evidence type="ECO:0000313" key="24">
    <source>
        <dbReference type="EMBL" id="HAE8949733.1"/>
    </source>
</evidence>
<evidence type="ECO:0000313" key="8">
    <source>
        <dbReference type="EMBL" id="ECV0721926.1"/>
    </source>
</evidence>
<dbReference type="EMBL" id="DAATOZ010000031">
    <property type="protein sequence ID" value="HAE8949733.1"/>
    <property type="molecule type" value="Genomic_DNA"/>
</dbReference>
<reference evidence="22" key="5">
    <citation type="submission" date="2018-07" db="EMBL/GenBank/DDBJ databases">
        <authorList>
            <consortium name="NCBI Pathogen Detection Project"/>
        </authorList>
    </citation>
    <scope>NUCLEOTIDE SEQUENCE</scope>
    <source>
        <strain evidence="22">09-1991</strain>
        <strain evidence="23">10-6841</strain>
        <strain evidence="24">12-1128</strain>
        <strain evidence="21">Salmonella enterica</strain>
    </source>
</reference>
<dbReference type="EMBL" id="AALIOX010000022">
    <property type="protein sequence ID" value="EDA0012799.1"/>
    <property type="molecule type" value="Genomic_DNA"/>
</dbReference>
<dbReference type="EMBL" id="AAKXFP010000029">
    <property type="protein sequence ID" value="ECW6427927.1"/>
    <property type="molecule type" value="Genomic_DNA"/>
</dbReference>
<evidence type="ECO:0000313" key="4">
    <source>
        <dbReference type="EMBL" id="ECB6709188.1"/>
    </source>
</evidence>
<dbReference type="EMBL" id="AALNLT010000027">
    <property type="protein sequence ID" value="EDB4301233.1"/>
    <property type="molecule type" value="Genomic_DNA"/>
</dbReference>
<reference evidence="19" key="3">
    <citation type="submission" date="2018-07" db="EMBL/GenBank/DDBJ databases">
        <authorList>
            <consortium name="NARMS: The National Antimicrobial Resistance Monitoring System"/>
        </authorList>
    </citation>
    <scope>NUCLEOTIDE SEQUENCE</scope>
    <source>
        <strain evidence="5">FSIS11705537</strain>
        <strain evidence="14">FSIS11807106</strain>
        <strain evidence="10">FSIS11810643</strain>
        <strain evidence="3">FSIS11815944</strain>
        <strain evidence="2">FSIS11920988</strain>
        <strain evidence="12">FSIS1500714</strain>
        <strain evidence="13">FSIS1504186</strain>
        <strain evidence="19">FSIS1607655</strain>
        <strain evidence="20">FSIS1700054</strain>
    </source>
</reference>
<reference evidence="25" key="7">
    <citation type="submission" date="2019-03" db="EMBL/GenBank/DDBJ databases">
        <authorList>
            <person name="Levent G."/>
            <person name="Schlochtermeier A."/>
            <person name="Ives S.E."/>
            <person name="Norman K.N."/>
            <person name="Lawhon S.D."/>
            <person name="Loneragan G.H."/>
            <person name="Anderson R.C."/>
            <person name="Scott H.M."/>
        </authorList>
    </citation>
    <scope>NUCLEOTIDE SEQUENCE</scope>
    <source>
        <strain evidence="25">ME2L-19-263</strain>
    </source>
</reference>
<evidence type="ECO:0000313" key="7">
    <source>
        <dbReference type="EMBL" id="ECT3328423.1"/>
    </source>
</evidence>
<evidence type="ECO:0000313" key="21">
    <source>
        <dbReference type="EMBL" id="HAE0882721.1"/>
    </source>
</evidence>
<evidence type="ECO:0000313" key="22">
    <source>
        <dbReference type="EMBL" id="HAE2973801.1"/>
    </source>
</evidence>
<reference evidence="15" key="4">
    <citation type="submission" date="2018-07" db="EMBL/GenBank/DDBJ databases">
        <authorList>
            <person name="Ashton P.M."/>
            <person name="Dallman T."/>
            <person name="Nair S."/>
            <person name="De Pinna E."/>
            <person name="Peters T."/>
            <person name="Grant K."/>
        </authorList>
    </citation>
    <scope>NUCLEOTIDE SEQUENCE</scope>
    <source>
        <strain evidence="4">319650</strain>
        <strain evidence="15">56964</strain>
    </source>
</reference>
<evidence type="ECO:0000256" key="1">
    <source>
        <dbReference type="SAM" id="Phobius"/>
    </source>
</evidence>
<dbReference type="EMBL" id="AAKSJB010000044">
    <property type="protein sequence ID" value="ECV2335120.1"/>
    <property type="molecule type" value="Genomic_DNA"/>
</dbReference>
<dbReference type="EMBL" id="AAKKUG010000017">
    <property type="protein sequence ID" value="ECS9001576.1"/>
    <property type="molecule type" value="Genomic_DNA"/>
</dbReference>
<dbReference type="EMBL" id="AAKLCW010000048">
    <property type="protein sequence ID" value="ECS9170081.1"/>
    <property type="molecule type" value="Genomic_DNA"/>
</dbReference>
<accession>A0A3U8JPF1</accession>
<dbReference type="EMBL" id="AAKSUE010000038">
    <property type="protein sequence ID" value="ECV0721926.1"/>
    <property type="molecule type" value="Genomic_DNA"/>
</dbReference>
<evidence type="ECO:0000313" key="13">
    <source>
        <dbReference type="EMBL" id="ECY3346802.1"/>
    </source>
</evidence>
<sequence>MPKITPLSRFARLDKHLKNALRGVGIGSCIYVIIESIMHGTINGVEAAGVLTISAVLGLLSALLDIKAKPRAPPLILLHFLLCGGCVALMVAMLSALNHFPVNASVILITSALFIVIYLPLGFILYRSQR</sequence>
<dbReference type="AlphaFoldDB" id="A0A3U8JPF1"/>
<dbReference type="EMBL" id="AAHYIA010000027">
    <property type="protein sequence ID" value="ECB6709188.1"/>
    <property type="molecule type" value="Genomic_DNA"/>
</dbReference>
<evidence type="ECO:0000313" key="6">
    <source>
        <dbReference type="EMBL" id="ECS9170081.1"/>
    </source>
</evidence>
<keyword evidence="1" id="KW-1133">Transmembrane helix</keyword>
<dbReference type="EMBL" id="AAMCZA010000028">
    <property type="protein sequence ID" value="EDG0898869.1"/>
    <property type="molecule type" value="Genomic_DNA"/>
</dbReference>
<dbReference type="EMBL" id="AALCUX010000022">
    <property type="protein sequence ID" value="ECY3346802.1"/>
    <property type="molecule type" value="Genomic_DNA"/>
</dbReference>
<dbReference type="EMBL" id="SRBT01000019">
    <property type="protein sequence ID" value="KAA7147484.1"/>
    <property type="molecule type" value="Genomic_DNA"/>
</dbReference>
<proteinExistence type="predicted"/>
<dbReference type="Pfam" id="PF11457">
    <property type="entry name" value="DUF3021"/>
    <property type="match status" value="1"/>
</dbReference>
<evidence type="ECO:0000313" key="9">
    <source>
        <dbReference type="EMBL" id="ECV2335120.1"/>
    </source>
</evidence>
<evidence type="ECO:0000313" key="23">
    <source>
        <dbReference type="EMBL" id="HAE3988405.1"/>
    </source>
</evidence>
<comment type="caution">
    <text evidence="19">The sequence shown here is derived from an EMBL/GenBank/DDBJ whole genome shotgun (WGS) entry which is preliminary data.</text>
</comment>
<dbReference type="RefSeq" id="WP_001124432.1">
    <property type="nucleotide sequence ID" value="NZ_CP032816.1"/>
</dbReference>
<evidence type="ECO:0000313" key="12">
    <source>
        <dbReference type="EMBL" id="ECX1556485.1"/>
    </source>
</evidence>
<evidence type="ECO:0000313" key="17">
    <source>
        <dbReference type="EMBL" id="EDA0012799.1"/>
    </source>
</evidence>
<protein>
    <submittedName>
        <fullName evidence="2">DUF3021 domain-containing protein</fullName>
    </submittedName>
    <submittedName>
        <fullName evidence="19">DUF3021 family protein</fullName>
    </submittedName>
</protein>
<evidence type="ECO:0000313" key="11">
    <source>
        <dbReference type="EMBL" id="ECW6427927.1"/>
    </source>
</evidence>
<evidence type="ECO:0000313" key="5">
    <source>
        <dbReference type="EMBL" id="ECS9001576.1"/>
    </source>
</evidence>
<evidence type="ECO:0000313" key="18">
    <source>
        <dbReference type="EMBL" id="EDB4301233.1"/>
    </source>
</evidence>
<evidence type="ECO:0000313" key="25">
    <source>
        <dbReference type="EMBL" id="KAA7147484.1"/>
    </source>
</evidence>
<dbReference type="EMBL" id="DAARUM010000029">
    <property type="protein sequence ID" value="HAE3988405.1"/>
    <property type="molecule type" value="Genomic_DNA"/>
</dbReference>
<reference evidence="6" key="2">
    <citation type="submission" date="2018-05" db="EMBL/GenBank/DDBJ databases">
        <authorList>
            <consortium name="GenomeTrakr network: Whole genome sequencing for foodborne pathogen traceback"/>
        </authorList>
    </citation>
    <scope>NUCLEOTIDE SEQUENCE</scope>
    <source>
        <strain evidence="17">CFSAN032143</strain>
        <strain evidence="18">CFSAN032161</strain>
        <strain evidence="16">FDA00004064</strain>
        <strain evidence="6">FSIS11809966</strain>
        <strain evidence="9">FSIS11811659</strain>
        <strain evidence="8">FSIS11813078</strain>
        <strain evidence="7">FSIS11813543</strain>
        <strain evidence="11">MDH-2014-00368</strain>
    </source>
</reference>
<dbReference type="EMBL" id="AAKYVF010000030">
    <property type="protein sequence ID" value="ECX1556485.1"/>
    <property type="molecule type" value="Genomic_DNA"/>
</dbReference>
<dbReference type="EMBL" id="AAGEDJ010000031">
    <property type="protein sequence ID" value="EBM9178582.1"/>
    <property type="molecule type" value="Genomic_DNA"/>
</dbReference>
<dbReference type="EMBL" id="AALHUF010000019">
    <property type="protein sequence ID" value="ECZ7805227.1"/>
    <property type="molecule type" value="Genomic_DNA"/>
</dbReference>
<evidence type="ECO:0000313" key="14">
    <source>
        <dbReference type="EMBL" id="ECY6789024.1"/>
    </source>
</evidence>
<feature type="transmembrane region" description="Helical" evidence="1">
    <location>
        <begin position="76"/>
        <end position="97"/>
    </location>
</feature>
<evidence type="ECO:0000313" key="15">
    <source>
        <dbReference type="EMBL" id="ECY9608095.1"/>
    </source>
</evidence>
<feature type="transmembrane region" description="Helical" evidence="1">
    <location>
        <begin position="44"/>
        <end position="64"/>
    </location>
</feature>
<evidence type="ECO:0000313" key="19">
    <source>
        <dbReference type="EMBL" id="EDC6721561.1"/>
    </source>
</evidence>
<dbReference type="EMBL" id="AALEDO010000018">
    <property type="protein sequence ID" value="ECY6789024.1"/>
    <property type="molecule type" value="Genomic_DNA"/>
</dbReference>
<dbReference type="Proteomes" id="UP000839901">
    <property type="component" value="Unassembled WGS sequence"/>
</dbReference>
<reference evidence="25 26" key="6">
    <citation type="journal article" date="2019" name="Proc. Natl. Acad. Sci. U.S.A.">
        <title>Microbiome composition shapes rapid genomic adaptation of Drosophila melanogaster.</title>
        <authorList>
            <person name="Rudman S.M."/>
            <person name="Greenblum S."/>
            <person name="Hughes R.C."/>
            <person name="Rajpurohit S."/>
            <person name="Kiratli O."/>
            <person name="Lowder D.B."/>
            <person name="Lemmon S.G."/>
            <person name="Petrov D.A."/>
            <person name="Chaston J.M."/>
            <person name="Schmidt P."/>
        </authorList>
    </citation>
    <scope>NUCLEOTIDE SEQUENCE [LARGE SCALE GENOMIC DNA]</scope>
    <source>
        <strain evidence="25 26">ME2L-19-263</strain>
    </source>
</reference>
<dbReference type="EMBL" id="DAARLW010000023">
    <property type="protein sequence ID" value="HAE2973801.1"/>
    <property type="molecule type" value="Genomic_DNA"/>
</dbReference>
<name>A0A3U8JPF1_SALMO</name>
<evidence type="ECO:0000313" key="2">
    <source>
        <dbReference type="EMBL" id="EBM9178582.1"/>
    </source>
</evidence>
<keyword evidence="1" id="KW-0812">Transmembrane</keyword>
<organism evidence="19">
    <name type="scientific">Salmonella montevideo</name>
    <dbReference type="NCBI Taxonomy" id="115981"/>
    <lineage>
        <taxon>Bacteria</taxon>
        <taxon>Pseudomonadati</taxon>
        <taxon>Pseudomonadota</taxon>
        <taxon>Gammaproteobacteria</taxon>
        <taxon>Enterobacterales</taxon>
        <taxon>Enterobacteriaceae</taxon>
        <taxon>Salmonella</taxon>
    </lineage>
</organism>
<gene>
    <name evidence="16" type="ORF">AIG37_20540</name>
    <name evidence="12" type="ORF">APO85_20540</name>
    <name evidence="13" type="ORF">AU259_22595</name>
    <name evidence="15" type="ORF">AVH73_17340</name>
    <name evidence="17" type="ORF">AXU14_21035</name>
    <name evidence="18" type="ORF">AXU32_11790</name>
    <name evidence="20" type="ORF">B6C67_18175</name>
    <name evidence="19" type="ORF">BIW02_21125</name>
    <name evidence="14" type="ORF">C2689_21500</name>
    <name evidence="5" type="ORF">CW117_21415</name>
    <name evidence="8" type="ORF">D0215_19995</name>
    <name evidence="7" type="ORF">D2K49_18910</name>
    <name evidence="6" type="ORF">DK664_17140</name>
    <name evidence="10" type="ORF">DPL19_19570</name>
    <name evidence="9" type="ORF">DT992_18975</name>
    <name evidence="4" type="ORF">E0U36_20655</name>
    <name evidence="25" type="ORF">E4933_21695</name>
    <name evidence="3" type="ORF">EIC46_18500</name>
    <name evidence="2" type="ORF">FEH78_19830</name>
    <name evidence="21" type="ORF">G2910_21680</name>
    <name evidence="22" type="ORF">G3401_004164</name>
    <name evidence="23" type="ORF">G4B33_004169</name>
    <name evidence="24" type="ORF">G4Y21_002750</name>
    <name evidence="11" type="ORF">II32_20290</name>
</gene>
<dbReference type="InterPro" id="IPR021560">
    <property type="entry name" value="DUF3021"/>
</dbReference>
<evidence type="ECO:0000313" key="3">
    <source>
        <dbReference type="EMBL" id="EBO8588741.1"/>
    </source>
</evidence>
<reference evidence="21" key="1">
    <citation type="journal article" date="2018" name="Genome Biol.">
        <title>SKESA: strategic k-mer extension for scrupulous assemblies.</title>
        <authorList>
            <person name="Souvorov A."/>
            <person name="Agarwala R."/>
            <person name="Lipman D.J."/>
        </authorList>
    </citation>
    <scope>NUCLEOTIDE SEQUENCE</scope>
    <source>
        <strain evidence="22">09-1991</strain>
        <strain evidence="23">10-6841</strain>
        <strain evidence="24">12-1128</strain>
        <strain evidence="21">Salmonella enterica</strain>
    </source>
</reference>